<dbReference type="InterPro" id="IPR050640">
    <property type="entry name" value="Bact_2-comp_sensor_kinase"/>
</dbReference>
<dbReference type="InterPro" id="IPR036890">
    <property type="entry name" value="HATPase_C_sf"/>
</dbReference>
<keyword evidence="3" id="KW-0418">Kinase</keyword>
<name>A0ABY4D1F7_9BACT</name>
<accession>A0ABY4D1F7</accession>
<dbReference type="EMBL" id="CP094669">
    <property type="protein sequence ID" value="UOG76353.1"/>
    <property type="molecule type" value="Genomic_DNA"/>
</dbReference>
<sequence length="363" mass="40780">MFSYASVPAPSRLYWRWQLIGWSLYSVFSAIVFAAFGRFTSETALILLVIVSTLAVLSHGLRYHILANNWQQLAPLPLLGRLLVVNALLSVLSQAIIWVMLISVVRPSNDGQPHGWAQFIGYAFNVNFVLWLWVGFYFGWYYLRSYKQAEVDKWKLAAAVREAEMHTLKAQINPHFMFNGLNNIRALVMENPARARTMITHLSDLLRYSIQLNSTERVPLSRELEIVEHYLELEAMQLEERLTYCLDIDPAALSALIPPMTLQLLVENAIKHGIAPRPEGGFVHVRAQPGTAATGNHLHIVVRNTGRYQPRPNHDGVGLRNARERLTLLFGNTATLDIQDAPSESGTVVAQLQLPILVAAATP</sequence>
<dbReference type="PANTHER" id="PTHR34220">
    <property type="entry name" value="SENSOR HISTIDINE KINASE YPDA"/>
    <property type="match status" value="1"/>
</dbReference>
<evidence type="ECO:0000256" key="1">
    <source>
        <dbReference type="SAM" id="Phobius"/>
    </source>
</evidence>
<feature type="domain" description="Signal transduction histidine kinase internal region" evidence="2">
    <location>
        <begin position="163"/>
        <end position="242"/>
    </location>
</feature>
<dbReference type="RefSeq" id="WP_243801186.1">
    <property type="nucleotide sequence ID" value="NZ_CP094669.1"/>
</dbReference>
<gene>
    <name evidence="3" type="ORF">MTX78_07070</name>
</gene>
<dbReference type="Gene3D" id="3.30.565.10">
    <property type="entry name" value="Histidine kinase-like ATPase, C-terminal domain"/>
    <property type="match status" value="1"/>
</dbReference>
<dbReference type="Proteomes" id="UP000831113">
    <property type="component" value="Chromosome"/>
</dbReference>
<protein>
    <submittedName>
        <fullName evidence="3">Histidine kinase</fullName>
    </submittedName>
</protein>
<feature type="transmembrane region" description="Helical" evidence="1">
    <location>
        <begin position="43"/>
        <end position="61"/>
    </location>
</feature>
<dbReference type="InterPro" id="IPR010559">
    <property type="entry name" value="Sig_transdc_His_kin_internal"/>
</dbReference>
<dbReference type="SUPFAM" id="SSF55874">
    <property type="entry name" value="ATPase domain of HSP90 chaperone/DNA topoisomerase II/histidine kinase"/>
    <property type="match status" value="1"/>
</dbReference>
<feature type="transmembrane region" description="Helical" evidence="1">
    <location>
        <begin position="19"/>
        <end position="37"/>
    </location>
</feature>
<organism evidence="3 4">
    <name type="scientific">Hymenobacter tibetensis</name>
    <dbReference type="NCBI Taxonomy" id="497967"/>
    <lineage>
        <taxon>Bacteria</taxon>
        <taxon>Pseudomonadati</taxon>
        <taxon>Bacteroidota</taxon>
        <taxon>Cytophagia</taxon>
        <taxon>Cytophagales</taxon>
        <taxon>Hymenobacteraceae</taxon>
        <taxon>Hymenobacter</taxon>
    </lineage>
</organism>
<proteinExistence type="predicted"/>
<evidence type="ECO:0000259" key="2">
    <source>
        <dbReference type="Pfam" id="PF06580"/>
    </source>
</evidence>
<feature type="transmembrane region" description="Helical" evidence="1">
    <location>
        <begin position="82"/>
        <end position="102"/>
    </location>
</feature>
<keyword evidence="1" id="KW-0812">Transmembrane</keyword>
<evidence type="ECO:0000313" key="4">
    <source>
        <dbReference type="Proteomes" id="UP000831113"/>
    </source>
</evidence>
<keyword evidence="1" id="KW-1133">Transmembrane helix</keyword>
<keyword evidence="1" id="KW-0472">Membrane</keyword>
<evidence type="ECO:0000313" key="3">
    <source>
        <dbReference type="EMBL" id="UOG76353.1"/>
    </source>
</evidence>
<keyword evidence="3" id="KW-0808">Transferase</keyword>
<feature type="transmembrane region" description="Helical" evidence="1">
    <location>
        <begin position="122"/>
        <end position="143"/>
    </location>
</feature>
<dbReference type="GO" id="GO:0016301">
    <property type="term" value="F:kinase activity"/>
    <property type="evidence" value="ECO:0007669"/>
    <property type="project" value="UniProtKB-KW"/>
</dbReference>
<dbReference type="Pfam" id="PF06580">
    <property type="entry name" value="His_kinase"/>
    <property type="match status" value="1"/>
</dbReference>
<dbReference type="PANTHER" id="PTHR34220:SF7">
    <property type="entry name" value="SENSOR HISTIDINE KINASE YPDA"/>
    <property type="match status" value="1"/>
</dbReference>
<keyword evidence="4" id="KW-1185">Reference proteome</keyword>
<reference evidence="3 4" key="1">
    <citation type="submission" date="2022-03" db="EMBL/GenBank/DDBJ databases">
        <title>Hymenobactersp. isolated from the air.</title>
        <authorList>
            <person name="Won M."/>
            <person name="Kwon S.-W."/>
        </authorList>
    </citation>
    <scope>NUCLEOTIDE SEQUENCE [LARGE SCALE GENOMIC DNA]</scope>
    <source>
        <strain evidence="3 4">KACC 21982</strain>
    </source>
</reference>